<name>C0QAZ4_DESAH</name>
<evidence type="ECO:0000313" key="1">
    <source>
        <dbReference type="EMBL" id="ACN14793.1"/>
    </source>
</evidence>
<dbReference type="Proteomes" id="UP000000442">
    <property type="component" value="Chromosome"/>
</dbReference>
<keyword evidence="2" id="KW-1185">Reference proteome</keyword>
<organism evidence="1 2">
    <name type="scientific">Desulforapulum autotrophicum (strain ATCC 43914 / DSM 3382 / VKM B-1955 / HRM2)</name>
    <name type="common">Desulfobacterium autotrophicum</name>
    <dbReference type="NCBI Taxonomy" id="177437"/>
    <lineage>
        <taxon>Bacteria</taxon>
        <taxon>Pseudomonadati</taxon>
        <taxon>Thermodesulfobacteriota</taxon>
        <taxon>Desulfobacteria</taxon>
        <taxon>Desulfobacterales</taxon>
        <taxon>Desulfobacteraceae</taxon>
        <taxon>Desulforapulum</taxon>
    </lineage>
</organism>
<evidence type="ECO:0000313" key="2">
    <source>
        <dbReference type="Proteomes" id="UP000000442"/>
    </source>
</evidence>
<dbReference type="eggNOG" id="ENOG5032VZY">
    <property type="taxonomic scope" value="Bacteria"/>
</dbReference>
<gene>
    <name evidence="1" type="ordered locus">HRM2_16860</name>
</gene>
<accession>C0QAZ4</accession>
<sequence length="143" mass="16083">MSQKVHDFLRKINYIEADIDIQRQILLSIPSAHREEMEKTIKVIAEKNEMIKALRQEIKAIDPAAFNRILALEKASESFKVLAAEKKFIEVSTPNENGACTLTLKKDNTTIDCLVRAKDEAGGYTVIDFNGEILEFSDGEILA</sequence>
<protein>
    <submittedName>
        <fullName evidence="1">Uncharacterized protein</fullName>
    </submittedName>
</protein>
<proteinExistence type="predicted"/>
<reference evidence="1 2" key="1">
    <citation type="journal article" date="2009" name="Environ. Microbiol.">
        <title>Genome sequence of Desulfobacterium autotrophicum HRM2, a marine sulfate reducer oxidizing organic carbon completely to carbon dioxide.</title>
        <authorList>
            <person name="Strittmatter A.W."/>
            <person name="Liesegang H."/>
            <person name="Rabus R."/>
            <person name="Decker I."/>
            <person name="Amann J."/>
            <person name="Andres S."/>
            <person name="Henne A."/>
            <person name="Fricke W.F."/>
            <person name="Martinez-Arias R."/>
            <person name="Bartels D."/>
            <person name="Goesmann A."/>
            <person name="Krause L."/>
            <person name="Puehler A."/>
            <person name="Klenk H.P."/>
            <person name="Richter M."/>
            <person name="Schuler M."/>
            <person name="Gloeckner F.O."/>
            <person name="Meyerdierks A."/>
            <person name="Gottschalk G."/>
            <person name="Amann R."/>
        </authorList>
    </citation>
    <scope>NUCLEOTIDE SEQUENCE [LARGE SCALE GENOMIC DNA]</scope>
    <source>
        <strain evidence="2">ATCC 43914 / DSM 3382 / HRM2</strain>
    </source>
</reference>
<dbReference type="RefSeq" id="WP_015903580.1">
    <property type="nucleotide sequence ID" value="NC_012108.1"/>
</dbReference>
<dbReference type="OrthoDB" id="5421829at2"/>
<dbReference type="HOGENOM" id="CLU_150529_0_0_7"/>
<dbReference type="EMBL" id="CP001087">
    <property type="protein sequence ID" value="ACN14793.1"/>
    <property type="molecule type" value="Genomic_DNA"/>
</dbReference>
<dbReference type="KEGG" id="dat:HRM2_16860"/>
<dbReference type="AlphaFoldDB" id="C0QAZ4"/>